<accession>A0A9J7IDF0</accession>
<feature type="transmembrane region" description="Helical" evidence="1">
    <location>
        <begin position="112"/>
        <end position="131"/>
    </location>
</feature>
<keyword evidence="1" id="KW-1133">Transmembrane helix</keyword>
<dbReference type="AlphaFoldDB" id="A0A9J7IDF0"/>
<gene>
    <name evidence="3" type="primary">LOC109611976</name>
</gene>
<reference evidence="3" key="1">
    <citation type="submission" date="2025-08" db="UniProtKB">
        <authorList>
            <consortium name="RefSeq"/>
        </authorList>
    </citation>
    <scope>IDENTIFICATION</scope>
    <source>
        <strain evidence="3">Aabys</strain>
        <tissue evidence="3">Whole body</tissue>
    </source>
</reference>
<name>A0A9J7IDF0_MUSDO</name>
<dbReference type="Proteomes" id="UP001652621">
    <property type="component" value="Unplaced"/>
</dbReference>
<dbReference type="KEGG" id="mde:109611976"/>
<evidence type="ECO:0000256" key="1">
    <source>
        <dbReference type="SAM" id="Phobius"/>
    </source>
</evidence>
<sequence length="161" mass="18578">MANAKLEKREHKYHCNNEHLRGVEAEIQASQKDAFFREEETVLFSFHDGIFSDSSTPDNSNLTESIDNNIGMMSPGIAGITRELVKAVCGGMTKYLKTVFVRYFRPQRHEKNINHTLLKLLILLMFMMWLIPDADGFLHLRKNCKCVLKITGRCIRNELCE</sequence>
<proteinExistence type="predicted"/>
<dbReference type="VEuPathDB" id="VectorBase:MDOMA2_000872"/>
<evidence type="ECO:0000313" key="2">
    <source>
        <dbReference type="Proteomes" id="UP001652621"/>
    </source>
</evidence>
<evidence type="ECO:0000313" key="3">
    <source>
        <dbReference type="RefSeq" id="XP_019891050.1"/>
    </source>
</evidence>
<keyword evidence="1" id="KW-0472">Membrane</keyword>
<organism evidence="2 3">
    <name type="scientific">Musca domestica</name>
    <name type="common">House fly</name>
    <dbReference type="NCBI Taxonomy" id="7370"/>
    <lineage>
        <taxon>Eukaryota</taxon>
        <taxon>Metazoa</taxon>
        <taxon>Ecdysozoa</taxon>
        <taxon>Arthropoda</taxon>
        <taxon>Hexapoda</taxon>
        <taxon>Insecta</taxon>
        <taxon>Pterygota</taxon>
        <taxon>Neoptera</taxon>
        <taxon>Endopterygota</taxon>
        <taxon>Diptera</taxon>
        <taxon>Brachycera</taxon>
        <taxon>Muscomorpha</taxon>
        <taxon>Muscoidea</taxon>
        <taxon>Muscidae</taxon>
        <taxon>Musca</taxon>
    </lineage>
</organism>
<dbReference type="GeneID" id="109611976"/>
<keyword evidence="2" id="KW-1185">Reference proteome</keyword>
<dbReference type="RefSeq" id="XP_019891050.1">
    <property type="nucleotide sequence ID" value="XM_020035491.2"/>
</dbReference>
<keyword evidence="1" id="KW-0812">Transmembrane</keyword>
<protein>
    <submittedName>
        <fullName evidence="3">Uncharacterized protein LOC109611976</fullName>
    </submittedName>
</protein>